<evidence type="ECO:0000313" key="3">
    <source>
        <dbReference type="EMBL" id="SDX89485.1"/>
    </source>
</evidence>
<reference evidence="3 4" key="1">
    <citation type="submission" date="2016-10" db="EMBL/GenBank/DDBJ databases">
        <authorList>
            <person name="de Groot N.N."/>
        </authorList>
    </citation>
    <scope>NUCLEOTIDE SEQUENCE [LARGE SCALE GENOMIC DNA]</scope>
    <source>
        <strain evidence="3 4">DSM 26880</strain>
    </source>
</reference>
<evidence type="ECO:0000259" key="2">
    <source>
        <dbReference type="Pfam" id="PF12697"/>
    </source>
</evidence>
<feature type="signal peptide" evidence="1">
    <location>
        <begin position="1"/>
        <end position="19"/>
    </location>
</feature>
<proteinExistence type="predicted"/>
<protein>
    <recommendedName>
        <fullName evidence="2">AB hydrolase-1 domain-containing protein</fullName>
    </recommendedName>
</protein>
<feature type="domain" description="AB hydrolase-1" evidence="2">
    <location>
        <begin position="23"/>
        <end position="145"/>
    </location>
</feature>
<dbReference type="PANTHER" id="PTHR37946">
    <property type="entry name" value="SLL1969 PROTEIN"/>
    <property type="match status" value="1"/>
</dbReference>
<dbReference type="Pfam" id="PF12697">
    <property type="entry name" value="Abhydrolase_6"/>
    <property type="match status" value="1"/>
</dbReference>
<evidence type="ECO:0000313" key="4">
    <source>
        <dbReference type="Proteomes" id="UP000199286"/>
    </source>
</evidence>
<dbReference type="SUPFAM" id="SSF53474">
    <property type="entry name" value="alpha/beta-Hydrolases"/>
    <property type="match status" value="1"/>
</dbReference>
<organism evidence="3 4">
    <name type="scientific">Citreimonas salinaria</name>
    <dbReference type="NCBI Taxonomy" id="321339"/>
    <lineage>
        <taxon>Bacteria</taxon>
        <taxon>Pseudomonadati</taxon>
        <taxon>Pseudomonadota</taxon>
        <taxon>Alphaproteobacteria</taxon>
        <taxon>Rhodobacterales</taxon>
        <taxon>Roseobacteraceae</taxon>
        <taxon>Citreimonas</taxon>
    </lineage>
</organism>
<dbReference type="Gene3D" id="3.40.50.1820">
    <property type="entry name" value="alpha/beta hydrolase"/>
    <property type="match status" value="1"/>
</dbReference>
<evidence type="ECO:0000256" key="1">
    <source>
        <dbReference type="SAM" id="SignalP"/>
    </source>
</evidence>
<gene>
    <name evidence="3" type="ORF">SAMN05444340_101386</name>
</gene>
<name>A0A1H3FF33_9RHOB</name>
<feature type="chain" id="PRO_5011547151" description="AB hydrolase-1 domain-containing protein" evidence="1">
    <location>
        <begin position="20"/>
        <end position="256"/>
    </location>
</feature>
<dbReference type="InterPro" id="IPR029058">
    <property type="entry name" value="AB_hydrolase_fold"/>
</dbReference>
<dbReference type="InterPro" id="IPR000073">
    <property type="entry name" value="AB_hydrolase_1"/>
</dbReference>
<dbReference type="RefSeq" id="WP_089878337.1">
    <property type="nucleotide sequence ID" value="NZ_FNPF01000001.1"/>
</dbReference>
<sequence length="256" mass="27974">MTRLVLALCLALIAAPAAAKDCVVLLHGLARTEYSMALMGQFLRLRNYHVVIPGYPSTKARVQALAENVLPESIARCGERRIHFVTHSLGGILLRFWLRDHRPDRLGRVVMLAPPNHGTELVDELGGWEIFEWMNGPAGQQLGTGPQDLPQMLPPVDFPLGVIAGSQTLNPAFSAIIPGVDDGKVSVQATAVEGMDAHITLPVTHTFMMQSPVVMAQTALFLEEGRFDPDLDWTQYFPVEQLACLLGLCAEDDDAD</sequence>
<accession>A0A1H3FF33</accession>
<dbReference type="PANTHER" id="PTHR37946:SF1">
    <property type="entry name" value="SLL1969 PROTEIN"/>
    <property type="match status" value="1"/>
</dbReference>
<dbReference type="OrthoDB" id="556502at2"/>
<keyword evidence="1" id="KW-0732">Signal</keyword>
<dbReference type="STRING" id="321339.SAMN05444340_101386"/>
<keyword evidence="4" id="KW-1185">Reference proteome</keyword>
<dbReference type="EMBL" id="FNPF01000001">
    <property type="protein sequence ID" value="SDX89485.1"/>
    <property type="molecule type" value="Genomic_DNA"/>
</dbReference>
<dbReference type="Proteomes" id="UP000199286">
    <property type="component" value="Unassembled WGS sequence"/>
</dbReference>
<dbReference type="AlphaFoldDB" id="A0A1H3FF33"/>